<dbReference type="EMBL" id="BMVG01000028">
    <property type="protein sequence ID" value="GHE11469.1"/>
    <property type="molecule type" value="Genomic_DNA"/>
</dbReference>
<accession>A0A918YPD2</accession>
<organism evidence="1 2">
    <name type="scientific">Streptomyces alanosinicus</name>
    <dbReference type="NCBI Taxonomy" id="68171"/>
    <lineage>
        <taxon>Bacteria</taxon>
        <taxon>Bacillati</taxon>
        <taxon>Actinomycetota</taxon>
        <taxon>Actinomycetes</taxon>
        <taxon>Kitasatosporales</taxon>
        <taxon>Streptomycetaceae</taxon>
        <taxon>Streptomyces</taxon>
    </lineage>
</organism>
<reference evidence="1" key="2">
    <citation type="submission" date="2020-09" db="EMBL/GenBank/DDBJ databases">
        <authorList>
            <person name="Sun Q."/>
            <person name="Ohkuma M."/>
        </authorList>
    </citation>
    <scope>NUCLEOTIDE SEQUENCE</scope>
    <source>
        <strain evidence="1">JCM 4714</strain>
    </source>
</reference>
<keyword evidence="2" id="KW-1185">Reference proteome</keyword>
<proteinExistence type="predicted"/>
<evidence type="ECO:0000313" key="2">
    <source>
        <dbReference type="Proteomes" id="UP000655443"/>
    </source>
</evidence>
<evidence type="ECO:0008006" key="3">
    <source>
        <dbReference type="Google" id="ProtNLM"/>
    </source>
</evidence>
<gene>
    <name evidence="1" type="ORF">GCM10010339_71460</name>
</gene>
<comment type="caution">
    <text evidence="1">The sequence shown here is derived from an EMBL/GenBank/DDBJ whole genome shotgun (WGS) entry which is preliminary data.</text>
</comment>
<name>A0A918YPD2_9ACTN</name>
<reference evidence="1" key="1">
    <citation type="journal article" date="2014" name="Int. J. Syst. Evol. Microbiol.">
        <title>Complete genome sequence of Corynebacterium casei LMG S-19264T (=DSM 44701T), isolated from a smear-ripened cheese.</title>
        <authorList>
            <consortium name="US DOE Joint Genome Institute (JGI-PGF)"/>
            <person name="Walter F."/>
            <person name="Albersmeier A."/>
            <person name="Kalinowski J."/>
            <person name="Ruckert C."/>
        </authorList>
    </citation>
    <scope>NUCLEOTIDE SEQUENCE</scope>
    <source>
        <strain evidence="1">JCM 4714</strain>
    </source>
</reference>
<evidence type="ECO:0000313" key="1">
    <source>
        <dbReference type="EMBL" id="GHE11469.1"/>
    </source>
</evidence>
<sequence length="126" mass="14219">MSPVYQCRLPLSTRTVKYLADLLRGHLKSIRSRWRVLPAGRIATIVLAVLRHDQRLADMADGNDVSATTIRRWRDELITLLTAKAPRLDRALKKIARWGAEVVLIDGTLIPPAPHRDGEPAELLRL</sequence>
<dbReference type="AlphaFoldDB" id="A0A918YPD2"/>
<dbReference type="Proteomes" id="UP000655443">
    <property type="component" value="Unassembled WGS sequence"/>
</dbReference>
<protein>
    <recommendedName>
        <fullName evidence="3">Transposase</fullName>
    </recommendedName>
</protein>
<dbReference type="RefSeq" id="WP_189957769.1">
    <property type="nucleotide sequence ID" value="NZ_BMVG01000028.1"/>
</dbReference>